<feature type="domain" description="Glycosyl hydrolase family 31 C-terminal" evidence="4">
    <location>
        <begin position="74"/>
        <end position="160"/>
    </location>
</feature>
<evidence type="ECO:0000259" key="3">
    <source>
        <dbReference type="Pfam" id="PF01055"/>
    </source>
</evidence>
<comment type="similarity">
    <text evidence="1 2">Belongs to the glycosyl hydrolase 31 family.</text>
</comment>
<dbReference type="SUPFAM" id="SSF51445">
    <property type="entry name" value="(Trans)glycosidases"/>
    <property type="match status" value="1"/>
</dbReference>
<evidence type="ECO:0000313" key="5">
    <source>
        <dbReference type="EMBL" id="NEA89819.1"/>
    </source>
</evidence>
<comment type="caution">
    <text evidence="5">The sequence shown here is derived from an EMBL/GenBank/DDBJ whole genome shotgun (WGS) entry which is preliminary data.</text>
</comment>
<dbReference type="SUPFAM" id="SSF51011">
    <property type="entry name" value="Glycosyl hydrolase domain"/>
    <property type="match status" value="1"/>
</dbReference>
<dbReference type="GO" id="GO:0004553">
    <property type="term" value="F:hydrolase activity, hydrolyzing O-glycosyl compounds"/>
    <property type="evidence" value="ECO:0007669"/>
    <property type="project" value="InterPro"/>
</dbReference>
<dbReference type="Pfam" id="PF21365">
    <property type="entry name" value="Glyco_hydro_31_3rd"/>
    <property type="match status" value="1"/>
</dbReference>
<feature type="domain" description="Glycoside hydrolase family 31 TIM barrel" evidence="3">
    <location>
        <begin position="7"/>
        <end position="66"/>
    </location>
</feature>
<dbReference type="PANTHER" id="PTHR22762">
    <property type="entry name" value="ALPHA-GLUCOSIDASE"/>
    <property type="match status" value="1"/>
</dbReference>
<dbReference type="EMBL" id="JAAGMD010000784">
    <property type="protein sequence ID" value="NEA89819.1"/>
    <property type="molecule type" value="Genomic_DNA"/>
</dbReference>
<feature type="non-terminal residue" evidence="5">
    <location>
        <position position="166"/>
    </location>
</feature>
<evidence type="ECO:0000256" key="1">
    <source>
        <dbReference type="ARBA" id="ARBA00007806"/>
    </source>
</evidence>
<reference evidence="5" key="1">
    <citation type="submission" date="2020-01" db="EMBL/GenBank/DDBJ databases">
        <title>Insect and environment-associated Actinomycetes.</title>
        <authorList>
            <person name="Currrie C."/>
            <person name="Chevrette M."/>
            <person name="Carlson C."/>
            <person name="Stubbendieck R."/>
            <person name="Wendt-Pienkowski E."/>
        </authorList>
    </citation>
    <scope>NUCLEOTIDE SEQUENCE</scope>
    <source>
        <strain evidence="5">SID14436</strain>
    </source>
</reference>
<dbReference type="PANTHER" id="PTHR22762:SF120">
    <property type="entry name" value="HETEROGLYCAN GLUCOSIDASE 1"/>
    <property type="match status" value="1"/>
</dbReference>
<dbReference type="AlphaFoldDB" id="A0A6G3R245"/>
<dbReference type="Gene3D" id="3.20.20.80">
    <property type="entry name" value="Glycosidases"/>
    <property type="match status" value="1"/>
</dbReference>
<dbReference type="GO" id="GO:0005975">
    <property type="term" value="P:carbohydrate metabolic process"/>
    <property type="evidence" value="ECO:0007669"/>
    <property type="project" value="InterPro"/>
</dbReference>
<keyword evidence="2 5" id="KW-0378">Hydrolase</keyword>
<protein>
    <submittedName>
        <fullName evidence="5">Glycosyl hydrolase</fullName>
    </submittedName>
</protein>
<dbReference type="Pfam" id="PF01055">
    <property type="entry name" value="Glyco_hydro_31_2nd"/>
    <property type="match status" value="1"/>
</dbReference>
<dbReference type="InterPro" id="IPR000322">
    <property type="entry name" value="Glyco_hydro_31_TIM"/>
</dbReference>
<dbReference type="InterPro" id="IPR048395">
    <property type="entry name" value="Glyco_hydro_31_C"/>
</dbReference>
<dbReference type="Gene3D" id="2.60.40.1180">
    <property type="entry name" value="Golgi alpha-mannosidase II"/>
    <property type="match status" value="1"/>
</dbReference>
<gene>
    <name evidence="5" type="ORF">G3I53_28205</name>
</gene>
<sequence>GGPGDVPSAELYVRWLQLGAHLPLLRTHAVPREGRRHSGECDADVVALARAALLERRRLQPYFMTLAHLARRTGAPPVRPLWWATPEDRALRDCDDAFLLGDGLLVAPVTAPGTVRRTVPLPRGRWYDTATERAYEGPARVPADAPLERIPVFARAGAVLPVRGPG</sequence>
<proteinExistence type="inferred from homology"/>
<feature type="non-terminal residue" evidence="5">
    <location>
        <position position="1"/>
    </location>
</feature>
<name>A0A6G3R245_9ACTN</name>
<dbReference type="InterPro" id="IPR013780">
    <property type="entry name" value="Glyco_hydro_b"/>
</dbReference>
<organism evidence="5">
    <name type="scientific">Streptomyces sp. SID14436</name>
    <dbReference type="NCBI Taxonomy" id="2706070"/>
    <lineage>
        <taxon>Bacteria</taxon>
        <taxon>Bacillati</taxon>
        <taxon>Actinomycetota</taxon>
        <taxon>Actinomycetes</taxon>
        <taxon>Kitasatosporales</taxon>
        <taxon>Streptomycetaceae</taxon>
        <taxon>Streptomyces</taxon>
    </lineage>
</organism>
<dbReference type="InterPro" id="IPR017853">
    <property type="entry name" value="GH"/>
</dbReference>
<evidence type="ECO:0000259" key="4">
    <source>
        <dbReference type="Pfam" id="PF21365"/>
    </source>
</evidence>
<evidence type="ECO:0000256" key="2">
    <source>
        <dbReference type="RuleBase" id="RU361185"/>
    </source>
</evidence>
<accession>A0A6G3R245</accession>
<dbReference type="RefSeq" id="WP_239064160.1">
    <property type="nucleotide sequence ID" value="NZ_JAAGMD010000784.1"/>
</dbReference>
<keyword evidence="2" id="KW-0326">Glycosidase</keyword>